<dbReference type="PANTHER" id="PTHR43031:SF1">
    <property type="entry name" value="PYRIDINE NUCLEOTIDE-DISULPHIDE OXIDOREDUCTASE"/>
    <property type="match status" value="1"/>
</dbReference>
<proteinExistence type="predicted"/>
<name>A0ABS3HET6_9ENTE</name>
<sequence>MFKLFQKTPVISTKDLADKLEQSITLLDVRTPEEYRRGHIAKAVNYPLNKINRYQGKEKEVYVICQSGMRSKQAAKILKQKGYEATNVQGGMNRWQGPTRGGK</sequence>
<dbReference type="EMBL" id="JAFLVR010000014">
    <property type="protein sequence ID" value="MBO0451963.1"/>
    <property type="molecule type" value="Genomic_DNA"/>
</dbReference>
<evidence type="ECO:0000313" key="3">
    <source>
        <dbReference type="Proteomes" id="UP000664495"/>
    </source>
</evidence>
<accession>A0ABS3HET6</accession>
<dbReference type="PANTHER" id="PTHR43031">
    <property type="entry name" value="FAD-DEPENDENT OXIDOREDUCTASE"/>
    <property type="match status" value="1"/>
</dbReference>
<organism evidence="2 3">
    <name type="scientific">Candidatus Enterococcus murrayae</name>
    <dbReference type="NCBI Taxonomy" id="2815321"/>
    <lineage>
        <taxon>Bacteria</taxon>
        <taxon>Bacillati</taxon>
        <taxon>Bacillota</taxon>
        <taxon>Bacilli</taxon>
        <taxon>Lactobacillales</taxon>
        <taxon>Enterococcaceae</taxon>
        <taxon>Enterococcus</taxon>
    </lineage>
</organism>
<dbReference type="Pfam" id="PF00581">
    <property type="entry name" value="Rhodanese"/>
    <property type="match status" value="1"/>
</dbReference>
<evidence type="ECO:0000313" key="2">
    <source>
        <dbReference type="EMBL" id="MBO0451963.1"/>
    </source>
</evidence>
<dbReference type="SMART" id="SM00450">
    <property type="entry name" value="RHOD"/>
    <property type="match status" value="1"/>
</dbReference>
<dbReference type="SUPFAM" id="SSF52821">
    <property type="entry name" value="Rhodanese/Cell cycle control phosphatase"/>
    <property type="match status" value="1"/>
</dbReference>
<evidence type="ECO:0000259" key="1">
    <source>
        <dbReference type="PROSITE" id="PS50206"/>
    </source>
</evidence>
<dbReference type="PROSITE" id="PS50206">
    <property type="entry name" value="RHODANESE_3"/>
    <property type="match status" value="1"/>
</dbReference>
<protein>
    <submittedName>
        <fullName evidence="2">Rhodanese-like domain-containing protein</fullName>
    </submittedName>
</protein>
<keyword evidence="3" id="KW-1185">Reference proteome</keyword>
<dbReference type="RefSeq" id="WP_207107745.1">
    <property type="nucleotide sequence ID" value="NZ_JAFLVR010000014.1"/>
</dbReference>
<dbReference type="Proteomes" id="UP000664495">
    <property type="component" value="Unassembled WGS sequence"/>
</dbReference>
<dbReference type="InterPro" id="IPR001763">
    <property type="entry name" value="Rhodanese-like_dom"/>
</dbReference>
<dbReference type="InterPro" id="IPR050229">
    <property type="entry name" value="GlpE_sulfurtransferase"/>
</dbReference>
<reference evidence="2 3" key="1">
    <citation type="submission" date="2021-03" db="EMBL/GenBank/DDBJ databases">
        <title>Enterococcal diversity collection.</title>
        <authorList>
            <person name="Gilmore M.S."/>
            <person name="Schwartzman J."/>
            <person name="Van Tyne D."/>
            <person name="Martin M."/>
            <person name="Earl A.M."/>
            <person name="Manson A.L."/>
            <person name="Straub T."/>
            <person name="Salamzade R."/>
            <person name="Saavedra J."/>
            <person name="Lebreton F."/>
            <person name="Prichula J."/>
            <person name="Schaufler K."/>
            <person name="Gaca A."/>
            <person name="Sgardioli B."/>
            <person name="Wagenaar J."/>
            <person name="Strong T."/>
        </authorList>
    </citation>
    <scope>NUCLEOTIDE SEQUENCE [LARGE SCALE GENOMIC DNA]</scope>
    <source>
        <strain evidence="2 3">MJM16</strain>
    </source>
</reference>
<dbReference type="InterPro" id="IPR036873">
    <property type="entry name" value="Rhodanese-like_dom_sf"/>
</dbReference>
<dbReference type="Gene3D" id="3.40.250.10">
    <property type="entry name" value="Rhodanese-like domain"/>
    <property type="match status" value="1"/>
</dbReference>
<dbReference type="CDD" id="cd00158">
    <property type="entry name" value="RHOD"/>
    <property type="match status" value="1"/>
</dbReference>
<gene>
    <name evidence="2" type="ORF">JZO85_06750</name>
</gene>
<feature type="domain" description="Rhodanese" evidence="1">
    <location>
        <begin position="20"/>
        <end position="102"/>
    </location>
</feature>
<comment type="caution">
    <text evidence="2">The sequence shown here is derived from an EMBL/GenBank/DDBJ whole genome shotgun (WGS) entry which is preliminary data.</text>
</comment>